<comment type="caution">
    <text evidence="1">The sequence shown here is derived from an EMBL/GenBank/DDBJ whole genome shotgun (WGS) entry which is preliminary data.</text>
</comment>
<evidence type="ECO:0000313" key="2">
    <source>
        <dbReference type="Proteomes" id="UP001529510"/>
    </source>
</evidence>
<name>A0ABD0QQ68_CIRMR</name>
<dbReference type="AlphaFoldDB" id="A0ABD0QQ68"/>
<accession>A0ABD0QQ68</accession>
<sequence>GVYYLSKTPVELHAFSHSIAALNEPWPAIHIHQALVVIIVNGGAQDAHE</sequence>
<organism evidence="1 2">
    <name type="scientific">Cirrhinus mrigala</name>
    <name type="common">Mrigala</name>
    <dbReference type="NCBI Taxonomy" id="683832"/>
    <lineage>
        <taxon>Eukaryota</taxon>
        <taxon>Metazoa</taxon>
        <taxon>Chordata</taxon>
        <taxon>Craniata</taxon>
        <taxon>Vertebrata</taxon>
        <taxon>Euteleostomi</taxon>
        <taxon>Actinopterygii</taxon>
        <taxon>Neopterygii</taxon>
        <taxon>Teleostei</taxon>
        <taxon>Ostariophysi</taxon>
        <taxon>Cypriniformes</taxon>
        <taxon>Cyprinidae</taxon>
        <taxon>Labeoninae</taxon>
        <taxon>Labeonini</taxon>
        <taxon>Cirrhinus</taxon>
    </lineage>
</organism>
<reference evidence="1 2" key="1">
    <citation type="submission" date="2024-05" db="EMBL/GenBank/DDBJ databases">
        <title>Genome sequencing and assembly of Indian major carp, Cirrhinus mrigala (Hamilton, 1822).</title>
        <authorList>
            <person name="Mohindra V."/>
            <person name="Chowdhury L.M."/>
            <person name="Lal K."/>
            <person name="Jena J.K."/>
        </authorList>
    </citation>
    <scope>NUCLEOTIDE SEQUENCE [LARGE SCALE GENOMIC DNA]</scope>
    <source>
        <strain evidence="1">CM1030</strain>
        <tissue evidence="1">Blood</tissue>
    </source>
</reference>
<evidence type="ECO:0000313" key="1">
    <source>
        <dbReference type="EMBL" id="KAL0187878.1"/>
    </source>
</evidence>
<gene>
    <name evidence="1" type="ORF">M9458_014977</name>
</gene>
<dbReference type="Proteomes" id="UP001529510">
    <property type="component" value="Unassembled WGS sequence"/>
</dbReference>
<keyword evidence="2" id="KW-1185">Reference proteome</keyword>
<proteinExistence type="predicted"/>
<feature type="non-terminal residue" evidence="1">
    <location>
        <position position="1"/>
    </location>
</feature>
<protein>
    <submittedName>
        <fullName evidence="1">Uncharacterized protein</fullName>
    </submittedName>
</protein>
<dbReference type="EMBL" id="JAMKFB020000007">
    <property type="protein sequence ID" value="KAL0187878.1"/>
    <property type="molecule type" value="Genomic_DNA"/>
</dbReference>